<accession>A0ABN9T8C7</accession>
<organism evidence="1 2">
    <name type="scientific">Prorocentrum cordatum</name>
    <dbReference type="NCBI Taxonomy" id="2364126"/>
    <lineage>
        <taxon>Eukaryota</taxon>
        <taxon>Sar</taxon>
        <taxon>Alveolata</taxon>
        <taxon>Dinophyceae</taxon>
        <taxon>Prorocentrales</taxon>
        <taxon>Prorocentraceae</taxon>
        <taxon>Prorocentrum</taxon>
    </lineage>
</organism>
<keyword evidence="2" id="KW-1185">Reference proteome</keyword>
<gene>
    <name evidence="1" type="ORF">PCOR1329_LOCUS36586</name>
</gene>
<name>A0ABN9T8C7_9DINO</name>
<reference evidence="1" key="1">
    <citation type="submission" date="2023-10" db="EMBL/GenBank/DDBJ databases">
        <authorList>
            <person name="Chen Y."/>
            <person name="Shah S."/>
            <person name="Dougan E. K."/>
            <person name="Thang M."/>
            <person name="Chan C."/>
        </authorList>
    </citation>
    <scope>NUCLEOTIDE SEQUENCE [LARGE SCALE GENOMIC DNA]</scope>
</reference>
<evidence type="ECO:0000313" key="2">
    <source>
        <dbReference type="Proteomes" id="UP001189429"/>
    </source>
</evidence>
<dbReference type="Proteomes" id="UP001189429">
    <property type="component" value="Unassembled WGS sequence"/>
</dbReference>
<protein>
    <submittedName>
        <fullName evidence="1">Uncharacterized protein</fullName>
    </submittedName>
</protein>
<sequence length="331" mass="36423">MFSAMGSEELNQAIQSGIAAAMASATETIVQQVTAHVSGELNKKFETVNNSLLLHHNSIQAQQTAMTQLVDRVNLLTKQCADNDTNLKRIASATSSTASSSGGSISGTAGFARQIPSGAKKQRGFDAVPGGDSLLKFVGTFPRPVLDSVRRKHWDQLVQHFPHLLSVGATPVFHSIAQTYAVKFEREDAAREFQRMANLQGMTWTDPRDGNIHPLRVKSDLPLDVRIRKRAFHHLWNPVRSLLMLSPHWQEGKCQLGVDGFKGVLRLRTESDVWELVSSKPMTQRNGEDCYQFEPHLSELEAWGISAEQINTIISKAHASAQEAGGDTAMD</sequence>
<proteinExistence type="predicted"/>
<comment type="caution">
    <text evidence="1">The sequence shown here is derived from an EMBL/GenBank/DDBJ whole genome shotgun (WGS) entry which is preliminary data.</text>
</comment>
<evidence type="ECO:0000313" key="1">
    <source>
        <dbReference type="EMBL" id="CAK0841367.1"/>
    </source>
</evidence>
<dbReference type="EMBL" id="CAUYUJ010014449">
    <property type="protein sequence ID" value="CAK0841367.1"/>
    <property type="molecule type" value="Genomic_DNA"/>
</dbReference>